<proteinExistence type="inferred from homology"/>
<comment type="similarity">
    <text evidence="1">Belongs to the LysR transcriptional regulatory family.</text>
</comment>
<accession>A0A2H1JTX3</accession>
<dbReference type="InterPro" id="IPR000847">
    <property type="entry name" value="LysR_HTH_N"/>
</dbReference>
<dbReference type="SUPFAM" id="SSF46785">
    <property type="entry name" value="Winged helix' DNA-binding domain"/>
    <property type="match status" value="1"/>
</dbReference>
<keyword evidence="2" id="KW-0805">Transcription regulation</keyword>
<evidence type="ECO:0000256" key="3">
    <source>
        <dbReference type="ARBA" id="ARBA00023125"/>
    </source>
</evidence>
<organism evidence="6 7">
    <name type="scientific">Brevibacterium casei CIP 102111</name>
    <dbReference type="NCBI Taxonomy" id="1255625"/>
    <lineage>
        <taxon>Bacteria</taxon>
        <taxon>Bacillati</taxon>
        <taxon>Actinomycetota</taxon>
        <taxon>Actinomycetes</taxon>
        <taxon>Micrococcales</taxon>
        <taxon>Brevibacteriaceae</taxon>
        <taxon>Brevibacterium</taxon>
    </lineage>
</organism>
<dbReference type="PANTHER" id="PTHR30346">
    <property type="entry name" value="TRANSCRIPTIONAL DUAL REGULATOR HCAR-RELATED"/>
    <property type="match status" value="1"/>
</dbReference>
<dbReference type="GeneID" id="99772309"/>
<evidence type="ECO:0000256" key="1">
    <source>
        <dbReference type="ARBA" id="ARBA00009437"/>
    </source>
</evidence>
<dbReference type="Gene3D" id="1.10.10.10">
    <property type="entry name" value="Winged helix-like DNA-binding domain superfamily/Winged helix DNA-binding domain"/>
    <property type="match status" value="1"/>
</dbReference>
<dbReference type="Pfam" id="PF03466">
    <property type="entry name" value="LysR_substrate"/>
    <property type="match status" value="1"/>
</dbReference>
<dbReference type="Proteomes" id="UP000234333">
    <property type="component" value="Unassembled WGS sequence"/>
</dbReference>
<name>A0A2H1JTX3_9MICO</name>
<dbReference type="InterPro" id="IPR036390">
    <property type="entry name" value="WH_DNA-bd_sf"/>
</dbReference>
<protein>
    <submittedName>
        <fullName evidence="6">DNA-binding transcriptional regulator, LysR family</fullName>
    </submittedName>
</protein>
<sequence length="333" mass="35957">MTERQPVPALNPNLLHIRALRAVVDHGSLSGAAKELGYTTSAISLQISALEKALGVRLFERGPRSITITAAGSRLYELSGELLQSLAGIADTMQTYSSGDAGRLRCTAVGSAAAQLLPRAVARIVQTHPSADVSLVVPGAHDDIVQAVRTGSADLGVTYEYSLLPEDDAVGLVRIPLLREEMVILGRDSGESGERESIREFAGSPWVCGSVGSVQDELLCRLGDAFGFHPRIVHRSDDLDVIRGFVGQGLGIALVPILALGIDHSIQLYRLREVPAFRRVLLIHRSTDDNPLISHAISAFHRAAEDFLTWSLTAFQVSFTTPMLSVRPEIEER</sequence>
<evidence type="ECO:0000256" key="4">
    <source>
        <dbReference type="ARBA" id="ARBA00023163"/>
    </source>
</evidence>
<dbReference type="SUPFAM" id="SSF53850">
    <property type="entry name" value="Periplasmic binding protein-like II"/>
    <property type="match status" value="1"/>
</dbReference>
<keyword evidence="3 6" id="KW-0238">DNA-binding</keyword>
<dbReference type="PANTHER" id="PTHR30346:SF29">
    <property type="entry name" value="LYSR SUBSTRATE-BINDING"/>
    <property type="match status" value="1"/>
</dbReference>
<evidence type="ECO:0000313" key="6">
    <source>
        <dbReference type="EMBL" id="SMX90919.1"/>
    </source>
</evidence>
<gene>
    <name evidence="6" type="ORF">BC102111_02569</name>
</gene>
<dbReference type="InterPro" id="IPR036388">
    <property type="entry name" value="WH-like_DNA-bd_sf"/>
</dbReference>
<evidence type="ECO:0000313" key="7">
    <source>
        <dbReference type="Proteomes" id="UP000234333"/>
    </source>
</evidence>
<dbReference type="RefSeq" id="WP_101624530.1">
    <property type="nucleotide sequence ID" value="NZ_FXZC01000005.1"/>
</dbReference>
<dbReference type="Pfam" id="PF00126">
    <property type="entry name" value="HTH_1"/>
    <property type="match status" value="1"/>
</dbReference>
<dbReference type="GO" id="GO:0032993">
    <property type="term" value="C:protein-DNA complex"/>
    <property type="evidence" value="ECO:0007669"/>
    <property type="project" value="TreeGrafter"/>
</dbReference>
<dbReference type="AlphaFoldDB" id="A0A2H1JTX3"/>
<dbReference type="EMBL" id="FXZC01000005">
    <property type="protein sequence ID" value="SMX90919.1"/>
    <property type="molecule type" value="Genomic_DNA"/>
</dbReference>
<dbReference type="InterPro" id="IPR005119">
    <property type="entry name" value="LysR_subst-bd"/>
</dbReference>
<dbReference type="Gene3D" id="3.40.190.10">
    <property type="entry name" value="Periplasmic binding protein-like II"/>
    <property type="match status" value="2"/>
</dbReference>
<keyword evidence="4" id="KW-0804">Transcription</keyword>
<dbReference type="GO" id="GO:0003677">
    <property type="term" value="F:DNA binding"/>
    <property type="evidence" value="ECO:0007669"/>
    <property type="project" value="UniProtKB-KW"/>
</dbReference>
<feature type="domain" description="HTH lysR-type" evidence="5">
    <location>
        <begin position="12"/>
        <end position="69"/>
    </location>
</feature>
<evidence type="ECO:0000256" key="2">
    <source>
        <dbReference type="ARBA" id="ARBA00023015"/>
    </source>
</evidence>
<dbReference type="PROSITE" id="PS50931">
    <property type="entry name" value="HTH_LYSR"/>
    <property type="match status" value="1"/>
</dbReference>
<reference evidence="6 7" key="1">
    <citation type="submission" date="2017-03" db="EMBL/GenBank/DDBJ databases">
        <authorList>
            <person name="Afonso C.L."/>
            <person name="Miller P.J."/>
            <person name="Scott M.A."/>
            <person name="Spackman E."/>
            <person name="Goraichik I."/>
            <person name="Dimitrov K.M."/>
            <person name="Suarez D.L."/>
            <person name="Swayne D.E."/>
        </authorList>
    </citation>
    <scope>NUCLEOTIDE SEQUENCE [LARGE SCALE GENOMIC DNA]</scope>
    <source>
        <strain evidence="6 7">CIP 102111</strain>
    </source>
</reference>
<evidence type="ECO:0000259" key="5">
    <source>
        <dbReference type="PROSITE" id="PS50931"/>
    </source>
</evidence>
<dbReference type="GO" id="GO:0003700">
    <property type="term" value="F:DNA-binding transcription factor activity"/>
    <property type="evidence" value="ECO:0007669"/>
    <property type="project" value="InterPro"/>
</dbReference>